<reference evidence="7 8" key="1">
    <citation type="submission" date="2019-11" db="EMBL/GenBank/DDBJ databases">
        <title>Draft Genome Sequence of Plant Growth-Promoting Rhizosphere-Associated Bacteria.</title>
        <authorList>
            <person name="Vasilyev I.Y."/>
            <person name="Radchenko V."/>
            <person name="Ilnitskaya E.V."/>
        </authorList>
    </citation>
    <scope>NUCLEOTIDE SEQUENCE [LARGE SCALE GENOMIC DNA]</scope>
    <source>
        <strain evidence="7 8">VRA_07sq_f</strain>
    </source>
</reference>
<feature type="domain" description="Solute-binding protein family 5" evidence="6">
    <location>
        <begin position="1"/>
        <end position="86"/>
    </location>
</feature>
<evidence type="ECO:0000256" key="2">
    <source>
        <dbReference type="ARBA" id="ARBA00005695"/>
    </source>
</evidence>
<dbReference type="Pfam" id="PF00496">
    <property type="entry name" value="SBP_bac_5"/>
    <property type="match status" value="1"/>
</dbReference>
<dbReference type="InterPro" id="IPR000914">
    <property type="entry name" value="SBP_5_dom"/>
</dbReference>
<keyword evidence="3" id="KW-0813">Transport</keyword>
<evidence type="ECO:0000256" key="3">
    <source>
        <dbReference type="ARBA" id="ARBA00022448"/>
    </source>
</evidence>
<dbReference type="Gene3D" id="3.40.190.10">
    <property type="entry name" value="Periplasmic binding protein-like II"/>
    <property type="match status" value="1"/>
</dbReference>
<keyword evidence="4" id="KW-0732">Signal</keyword>
<evidence type="ECO:0000313" key="7">
    <source>
        <dbReference type="EMBL" id="MSE22631.1"/>
    </source>
</evidence>
<dbReference type="GO" id="GO:0030313">
    <property type="term" value="C:cell envelope"/>
    <property type="evidence" value="ECO:0007669"/>
    <property type="project" value="UniProtKB-SubCell"/>
</dbReference>
<feature type="non-terminal residue" evidence="7">
    <location>
        <position position="1"/>
    </location>
</feature>
<dbReference type="EMBL" id="WKKY01001339">
    <property type="protein sequence ID" value="MSE22631.1"/>
    <property type="molecule type" value="Genomic_DNA"/>
</dbReference>
<dbReference type="SUPFAM" id="SSF53850">
    <property type="entry name" value="Periplasmic binding protein-like II"/>
    <property type="match status" value="1"/>
</dbReference>
<name>A0A844EDS2_9LACO</name>
<keyword evidence="5" id="KW-0653">Protein transport</keyword>
<evidence type="ECO:0000256" key="4">
    <source>
        <dbReference type="ARBA" id="ARBA00022729"/>
    </source>
</evidence>
<accession>A0A844EDS2</accession>
<sequence>KWTNGDPVTAKDFVYSWQRTVAPKTASQDAFYFFQVKNAEDINSGKKPVSSLGIKADGNYKLEVTLTKPVTYFKKLLAWPLFFPMNQKVVNKLGNKYGTAS</sequence>
<feature type="non-terminal residue" evidence="7">
    <location>
        <position position="101"/>
    </location>
</feature>
<evidence type="ECO:0000256" key="1">
    <source>
        <dbReference type="ARBA" id="ARBA00004196"/>
    </source>
</evidence>
<dbReference type="Gene3D" id="3.90.76.10">
    <property type="entry name" value="Dipeptide-binding Protein, Domain 1"/>
    <property type="match status" value="1"/>
</dbReference>
<dbReference type="AlphaFoldDB" id="A0A844EDS2"/>
<evidence type="ECO:0000259" key="6">
    <source>
        <dbReference type="Pfam" id="PF00496"/>
    </source>
</evidence>
<gene>
    <name evidence="7" type="ORF">GKC44_15655</name>
</gene>
<proteinExistence type="inferred from homology"/>
<dbReference type="Proteomes" id="UP000491237">
    <property type="component" value="Unassembled WGS sequence"/>
</dbReference>
<dbReference type="GO" id="GO:0015833">
    <property type="term" value="P:peptide transport"/>
    <property type="evidence" value="ECO:0007669"/>
    <property type="project" value="UniProtKB-KW"/>
</dbReference>
<protein>
    <submittedName>
        <fullName evidence="7">Peptide ABC transporter substrate-binding protein</fullName>
    </submittedName>
</protein>
<evidence type="ECO:0000313" key="8">
    <source>
        <dbReference type="Proteomes" id="UP000491237"/>
    </source>
</evidence>
<comment type="caution">
    <text evidence="7">The sequence shown here is derived from an EMBL/GenBank/DDBJ whole genome shotgun (WGS) entry which is preliminary data.</text>
</comment>
<keyword evidence="5" id="KW-0571">Peptide transport</keyword>
<dbReference type="FunFam" id="3.90.76.10:FF:000001">
    <property type="entry name" value="Oligopeptide ABC transporter substrate-binding protein"/>
    <property type="match status" value="1"/>
</dbReference>
<organism evidence="7 8">
    <name type="scientific">Lentilactobacillus parabuchneri</name>
    <dbReference type="NCBI Taxonomy" id="152331"/>
    <lineage>
        <taxon>Bacteria</taxon>
        <taxon>Bacillati</taxon>
        <taxon>Bacillota</taxon>
        <taxon>Bacilli</taxon>
        <taxon>Lactobacillales</taxon>
        <taxon>Lactobacillaceae</taxon>
        <taxon>Lentilactobacillus</taxon>
    </lineage>
</organism>
<comment type="subcellular location">
    <subcellularLocation>
        <location evidence="1">Cell envelope</location>
    </subcellularLocation>
</comment>
<evidence type="ECO:0000256" key="5">
    <source>
        <dbReference type="ARBA" id="ARBA00022856"/>
    </source>
</evidence>
<comment type="similarity">
    <text evidence="2">Belongs to the bacterial solute-binding protein 5 family.</text>
</comment>